<dbReference type="RefSeq" id="WP_386754611.1">
    <property type="nucleotide sequence ID" value="NZ_JBHSNM010000002.1"/>
</dbReference>
<evidence type="ECO:0000313" key="6">
    <source>
        <dbReference type="EMBL" id="MFC5570250.1"/>
    </source>
</evidence>
<evidence type="ECO:0000313" key="7">
    <source>
        <dbReference type="Proteomes" id="UP001596036"/>
    </source>
</evidence>
<evidence type="ECO:0000256" key="3">
    <source>
        <dbReference type="ARBA" id="ARBA00022729"/>
    </source>
</evidence>
<reference evidence="7" key="1">
    <citation type="journal article" date="2019" name="Int. J. Syst. Evol. Microbiol.">
        <title>The Global Catalogue of Microorganisms (GCM) 10K type strain sequencing project: providing services to taxonomists for standard genome sequencing and annotation.</title>
        <authorList>
            <consortium name="The Broad Institute Genomics Platform"/>
            <consortium name="The Broad Institute Genome Sequencing Center for Infectious Disease"/>
            <person name="Wu L."/>
            <person name="Ma J."/>
        </authorList>
    </citation>
    <scope>NUCLEOTIDE SEQUENCE [LARGE SCALE GENOMIC DNA]</scope>
    <source>
        <strain evidence="7">KACC 11407</strain>
    </source>
</reference>
<gene>
    <name evidence="6" type="ORF">ACFPN1_09285</name>
</gene>
<evidence type="ECO:0000256" key="4">
    <source>
        <dbReference type="ARBA" id="ARBA00022927"/>
    </source>
</evidence>
<evidence type="ECO:0000256" key="2">
    <source>
        <dbReference type="ARBA" id="ARBA00022448"/>
    </source>
</evidence>
<dbReference type="SUPFAM" id="SSF89392">
    <property type="entry name" value="Prokaryotic lipoproteins and lipoprotein localization factors"/>
    <property type="match status" value="1"/>
</dbReference>
<comment type="subunit">
    <text evidence="1">Monomer.</text>
</comment>
<evidence type="ECO:0000256" key="5">
    <source>
        <dbReference type="SAM" id="SignalP"/>
    </source>
</evidence>
<feature type="chain" id="PRO_5046242512" evidence="5">
    <location>
        <begin position="19"/>
        <end position="216"/>
    </location>
</feature>
<dbReference type="PROSITE" id="PS51257">
    <property type="entry name" value="PROKAR_LIPOPROTEIN"/>
    <property type="match status" value="1"/>
</dbReference>
<protein>
    <submittedName>
        <fullName evidence="6">Outer membrane lipoprotein carrier protein LolA</fullName>
    </submittedName>
</protein>
<dbReference type="Gene3D" id="2.50.20.20">
    <property type="match status" value="1"/>
</dbReference>
<accession>A0ABW0SMM4</accession>
<keyword evidence="6" id="KW-0449">Lipoprotein</keyword>
<name>A0ABW0SMM4_9GAMM</name>
<evidence type="ECO:0000256" key="1">
    <source>
        <dbReference type="ARBA" id="ARBA00011245"/>
    </source>
</evidence>
<keyword evidence="3 5" id="KW-0732">Signal</keyword>
<dbReference type="EMBL" id="JBHSNM010000002">
    <property type="protein sequence ID" value="MFC5570250.1"/>
    <property type="molecule type" value="Genomic_DNA"/>
</dbReference>
<keyword evidence="2" id="KW-0813">Transport</keyword>
<organism evidence="6 7">
    <name type="scientific">Lysobacter yangpyeongensis</name>
    <dbReference type="NCBI Taxonomy" id="346182"/>
    <lineage>
        <taxon>Bacteria</taxon>
        <taxon>Pseudomonadati</taxon>
        <taxon>Pseudomonadota</taxon>
        <taxon>Gammaproteobacteria</taxon>
        <taxon>Lysobacterales</taxon>
        <taxon>Lysobacteraceae</taxon>
        <taxon>Lysobacter</taxon>
    </lineage>
</organism>
<dbReference type="InterPro" id="IPR029046">
    <property type="entry name" value="LolA/LolB/LppX"/>
</dbReference>
<keyword evidence="7" id="KW-1185">Reference proteome</keyword>
<feature type="signal peptide" evidence="5">
    <location>
        <begin position="1"/>
        <end position="18"/>
    </location>
</feature>
<keyword evidence="4" id="KW-0653">Protein transport</keyword>
<dbReference type="Proteomes" id="UP001596036">
    <property type="component" value="Unassembled WGS sequence"/>
</dbReference>
<sequence>MTVSRPLLLAAALAAGLAACKRDAPPAPESAASAATASAATIAPVANPLGAKDEVGRAMDRFLGVKSYHATMETASDRGAMTIEMDFVAPDRYRMKTPMGTQHVIGDTMYMTANGHTMKVPLPKGQITGYRDPARFAENKANMTVEALGSDSVEGQSAKKYLLRTTAPTPGESTLWVGDDGYPLKIEVVGDAGGTHARTTIRYSRFDDPAIRIEAP</sequence>
<proteinExistence type="predicted"/>
<comment type="caution">
    <text evidence="6">The sequence shown here is derived from an EMBL/GenBank/DDBJ whole genome shotgun (WGS) entry which is preliminary data.</text>
</comment>